<evidence type="ECO:0000313" key="2">
    <source>
        <dbReference type="Proteomes" id="UP000256763"/>
    </source>
</evidence>
<dbReference type="RefSeq" id="WP_116301701.1">
    <property type="nucleotide sequence ID" value="NZ_NFZV01000006.1"/>
</dbReference>
<evidence type="ECO:0000313" key="1">
    <source>
        <dbReference type="EMBL" id="RFA37366.1"/>
    </source>
</evidence>
<dbReference type="AlphaFoldDB" id="A0A3E0WZB7"/>
<dbReference type="Proteomes" id="UP000256763">
    <property type="component" value="Unassembled WGS sequence"/>
</dbReference>
<dbReference type="OrthoDB" id="9820616at2"/>
<reference evidence="2" key="1">
    <citation type="submission" date="2017-05" db="EMBL/GenBank/DDBJ databases">
        <authorList>
            <person name="Sharma S."/>
            <person name="Sidhu C."/>
            <person name="Pinnaka A.K."/>
        </authorList>
    </citation>
    <scope>NUCLEOTIDE SEQUENCE [LARGE SCALE GENOMIC DNA]</scope>
    <source>
        <strain evidence="2">AK93</strain>
    </source>
</reference>
<keyword evidence="2" id="KW-1185">Reference proteome</keyword>
<accession>A0A3E0WZB7</accession>
<comment type="caution">
    <text evidence="1">The sequence shown here is derived from an EMBL/GenBank/DDBJ whole genome shotgun (WGS) entry which is preliminary data.</text>
</comment>
<protein>
    <submittedName>
        <fullName evidence="1">Uncharacterized protein</fullName>
    </submittedName>
</protein>
<gene>
    <name evidence="1" type="ORF">CAL65_08665</name>
</gene>
<dbReference type="EMBL" id="NFZW01000007">
    <property type="protein sequence ID" value="RFA37366.1"/>
    <property type="molecule type" value="Genomic_DNA"/>
</dbReference>
<proteinExistence type="predicted"/>
<sequence>MPSLISHLGKDDQEGLLNDLNYLNMGEIKAFCKKHSIPYAIWIETGDGGRRKTTESDRKGVILNRIRHYLGTGSIMEPTCFPAGIVCLDEFAKNPKESDRIFTGSTARAM</sequence>
<organism evidence="1 2">
    <name type="scientific">Alkalilimnicola ehrlichii</name>
    <dbReference type="NCBI Taxonomy" id="351052"/>
    <lineage>
        <taxon>Bacteria</taxon>
        <taxon>Pseudomonadati</taxon>
        <taxon>Pseudomonadota</taxon>
        <taxon>Gammaproteobacteria</taxon>
        <taxon>Chromatiales</taxon>
        <taxon>Ectothiorhodospiraceae</taxon>
        <taxon>Alkalilimnicola</taxon>
    </lineage>
</organism>
<name>A0A3E0WZB7_9GAMM</name>